<dbReference type="Pfam" id="PF00378">
    <property type="entry name" value="ECH_1"/>
    <property type="match status" value="1"/>
</dbReference>
<evidence type="ECO:0000256" key="3">
    <source>
        <dbReference type="ARBA" id="ARBA00023235"/>
    </source>
</evidence>
<feature type="region of interest" description="Disordered" evidence="4">
    <location>
        <begin position="1"/>
        <end position="31"/>
    </location>
</feature>
<dbReference type="PANTHER" id="PTHR43684:SF1">
    <property type="entry name" value="ENOYL-COA DELTA ISOMERASE 2"/>
    <property type="match status" value="1"/>
</dbReference>
<evidence type="ECO:0000256" key="2">
    <source>
        <dbReference type="ARBA" id="ARBA00023140"/>
    </source>
</evidence>
<evidence type="ECO:0000313" key="5">
    <source>
        <dbReference type="EMBL" id="RUS26528.1"/>
    </source>
</evidence>
<keyword evidence="3" id="KW-0413">Isomerase</keyword>
<dbReference type="InterPro" id="IPR051053">
    <property type="entry name" value="ECH/Chromodomain_protein"/>
</dbReference>
<evidence type="ECO:0000313" key="6">
    <source>
        <dbReference type="Proteomes" id="UP000274822"/>
    </source>
</evidence>
<evidence type="ECO:0000256" key="4">
    <source>
        <dbReference type="SAM" id="MobiDB-lite"/>
    </source>
</evidence>
<evidence type="ECO:0000256" key="1">
    <source>
        <dbReference type="ARBA" id="ARBA00004275"/>
    </source>
</evidence>
<dbReference type="PANTHER" id="PTHR43684">
    <property type="match status" value="1"/>
</dbReference>
<protein>
    <recommendedName>
        <fullName evidence="7">ClpP/crotonase-like domain-containing protein</fullName>
    </recommendedName>
</protein>
<keyword evidence="6" id="KW-1185">Reference proteome</keyword>
<dbReference type="AlphaFoldDB" id="A0A433Q9P3"/>
<dbReference type="GO" id="GO:0004165">
    <property type="term" value="F:delta(3)-delta(2)-enoyl-CoA isomerase activity"/>
    <property type="evidence" value="ECO:0007669"/>
    <property type="project" value="UniProtKB-ARBA"/>
</dbReference>
<gene>
    <name evidence="5" type="ORF">BC938DRAFT_470651</name>
</gene>
<dbReference type="InterPro" id="IPR001753">
    <property type="entry name" value="Enoyl-CoA_hydra/iso"/>
</dbReference>
<proteinExistence type="predicted"/>
<dbReference type="InterPro" id="IPR029045">
    <property type="entry name" value="ClpP/crotonase-like_dom_sf"/>
</dbReference>
<feature type="compositionally biased region" description="Low complexity" evidence="4">
    <location>
        <begin position="22"/>
        <end position="31"/>
    </location>
</feature>
<dbReference type="EMBL" id="RBNJ01010269">
    <property type="protein sequence ID" value="RUS26528.1"/>
    <property type="molecule type" value="Genomic_DNA"/>
</dbReference>
<reference evidence="5 6" key="1">
    <citation type="journal article" date="2018" name="New Phytol.">
        <title>Phylogenomics of Endogonaceae and evolution of mycorrhizas within Mucoromycota.</title>
        <authorList>
            <person name="Chang Y."/>
            <person name="Desiro A."/>
            <person name="Na H."/>
            <person name="Sandor L."/>
            <person name="Lipzen A."/>
            <person name="Clum A."/>
            <person name="Barry K."/>
            <person name="Grigoriev I.V."/>
            <person name="Martin F.M."/>
            <person name="Stajich J.E."/>
            <person name="Smith M.E."/>
            <person name="Bonito G."/>
            <person name="Spatafora J.W."/>
        </authorList>
    </citation>
    <scope>NUCLEOTIDE SEQUENCE [LARGE SCALE GENOMIC DNA]</scope>
    <source>
        <strain evidence="5 6">AD002</strain>
    </source>
</reference>
<comment type="subcellular location">
    <subcellularLocation>
        <location evidence="1">Peroxisome</location>
    </subcellularLocation>
</comment>
<comment type="caution">
    <text evidence="5">The sequence shown here is derived from an EMBL/GenBank/DDBJ whole genome shotgun (WGS) entry which is preliminary data.</text>
</comment>
<dbReference type="GO" id="GO:0005777">
    <property type="term" value="C:peroxisome"/>
    <property type="evidence" value="ECO:0007669"/>
    <property type="project" value="UniProtKB-SubCell"/>
</dbReference>
<sequence length="112" mass="12176">MARRRPVGRQLRRGKGHGHHGQGQVLHLGPGADPTAAAQGRNLIAEMIRFPKLLIGAVNGNAIGFGVTTLALCDVVYAVPGATFKTPFMQLELWVTPKQMKCWSAPKSIYSW</sequence>
<keyword evidence="2" id="KW-0576">Peroxisome</keyword>
<name>A0A433Q9P3_9FUNG</name>
<dbReference type="SUPFAM" id="SSF52096">
    <property type="entry name" value="ClpP/crotonase"/>
    <property type="match status" value="1"/>
</dbReference>
<feature type="compositionally biased region" description="Basic residues" evidence="4">
    <location>
        <begin position="1"/>
        <end position="20"/>
    </location>
</feature>
<organism evidence="5 6">
    <name type="scientific">Jimgerdemannia flammicorona</name>
    <dbReference type="NCBI Taxonomy" id="994334"/>
    <lineage>
        <taxon>Eukaryota</taxon>
        <taxon>Fungi</taxon>
        <taxon>Fungi incertae sedis</taxon>
        <taxon>Mucoromycota</taxon>
        <taxon>Mucoromycotina</taxon>
        <taxon>Endogonomycetes</taxon>
        <taxon>Endogonales</taxon>
        <taxon>Endogonaceae</taxon>
        <taxon>Jimgerdemannia</taxon>
    </lineage>
</organism>
<dbReference type="Gene3D" id="3.90.226.10">
    <property type="entry name" value="2-enoyl-CoA Hydratase, Chain A, domain 1"/>
    <property type="match status" value="1"/>
</dbReference>
<evidence type="ECO:0008006" key="7">
    <source>
        <dbReference type="Google" id="ProtNLM"/>
    </source>
</evidence>
<accession>A0A433Q9P3</accession>
<dbReference type="Proteomes" id="UP000274822">
    <property type="component" value="Unassembled WGS sequence"/>
</dbReference>